<comment type="caution">
    <text evidence="1">The sequence shown here is derived from an EMBL/GenBank/DDBJ whole genome shotgun (WGS) entry which is preliminary data.</text>
</comment>
<dbReference type="Proteomes" id="UP000664940">
    <property type="component" value="Unassembled WGS sequence"/>
</dbReference>
<dbReference type="AlphaFoldDB" id="A0A834A7A5"/>
<proteinExistence type="predicted"/>
<dbReference type="EMBL" id="JABVXQ010000006">
    <property type="protein sequence ID" value="KAF6104165.1"/>
    <property type="molecule type" value="Genomic_DNA"/>
</dbReference>
<reference evidence="1 2" key="1">
    <citation type="journal article" date="2020" name="Nature">
        <title>Six reference-quality genomes reveal evolution of bat adaptations.</title>
        <authorList>
            <person name="Jebb D."/>
            <person name="Huang Z."/>
            <person name="Pippel M."/>
            <person name="Hughes G.M."/>
            <person name="Lavrichenko K."/>
            <person name="Devanna P."/>
            <person name="Winkler S."/>
            <person name="Jermiin L.S."/>
            <person name="Skirmuntt E.C."/>
            <person name="Katzourakis A."/>
            <person name="Burkitt-Gray L."/>
            <person name="Ray D.A."/>
            <person name="Sullivan K.A.M."/>
            <person name="Roscito J.G."/>
            <person name="Kirilenko B.M."/>
            <person name="Davalos L.M."/>
            <person name="Corthals A.P."/>
            <person name="Power M.L."/>
            <person name="Jones G."/>
            <person name="Ransome R.D."/>
            <person name="Dechmann D.K.N."/>
            <person name="Locatelli A.G."/>
            <person name="Puechmaille S.J."/>
            <person name="Fedrigo O."/>
            <person name="Jarvis E.D."/>
            <person name="Hiller M."/>
            <person name="Vernes S.C."/>
            <person name="Myers E.W."/>
            <person name="Teeling E.C."/>
        </authorList>
    </citation>
    <scope>NUCLEOTIDE SEQUENCE [LARGE SCALE GENOMIC DNA]</scope>
    <source>
        <strain evidence="1">Bat1K_MPI-CBG_1</strain>
    </source>
</reference>
<protein>
    <submittedName>
        <fullName evidence="1">Uncharacterized protein</fullName>
    </submittedName>
</protein>
<evidence type="ECO:0000313" key="2">
    <source>
        <dbReference type="Proteomes" id="UP000664940"/>
    </source>
</evidence>
<gene>
    <name evidence="1" type="ORF">HJG60_011183</name>
</gene>
<name>A0A834A7A5_9CHIR</name>
<sequence>MMWLFGEITATLLIHTYLFVRGLQNSEQRSVTHCHLFYMLCFFFSGGTLRSLALRQLITCAALVPQGRTGILPGGGLGSLLLNTPIGSQLPALPKEGSVPPGLKKAVSAYNSGRLQPTGWFNQRHCLVLSSVLLYVGTHAARKQRGHTFIFKRRTLEPLGKNILD</sequence>
<accession>A0A834A7A5</accession>
<evidence type="ECO:0000313" key="1">
    <source>
        <dbReference type="EMBL" id="KAF6104165.1"/>
    </source>
</evidence>
<organism evidence="1 2">
    <name type="scientific">Phyllostomus discolor</name>
    <name type="common">pale spear-nosed bat</name>
    <dbReference type="NCBI Taxonomy" id="89673"/>
    <lineage>
        <taxon>Eukaryota</taxon>
        <taxon>Metazoa</taxon>
        <taxon>Chordata</taxon>
        <taxon>Craniata</taxon>
        <taxon>Vertebrata</taxon>
        <taxon>Euteleostomi</taxon>
        <taxon>Mammalia</taxon>
        <taxon>Eutheria</taxon>
        <taxon>Laurasiatheria</taxon>
        <taxon>Chiroptera</taxon>
        <taxon>Yangochiroptera</taxon>
        <taxon>Phyllostomidae</taxon>
        <taxon>Phyllostominae</taxon>
        <taxon>Phyllostomus</taxon>
    </lineage>
</organism>